<dbReference type="InterPro" id="IPR000847">
    <property type="entry name" value="LysR_HTH_N"/>
</dbReference>
<keyword evidence="4" id="KW-0804">Transcription</keyword>
<sequence length="308" mass="34481">MDHDLNDARFFAEVVGRGSFSAAARSAGLPVSTVSRRIARLEARLGVALLTRTTRQLALTEAGRVYHDHAVRAVAELDRGEKLVQDLGARPKGRIRLAATYSVAVLLWPTISEFLQRFGDVSITLDAHERRVNLVEERYDLAVRTGELDDSSMIARKVLEGVYGFFASPDYIARRGRPRTVRELGQHDCVLSGDRSKRDRWIVRQRRRTVRVAVRGRIHVNEIGLARQATLDGYGIGRLPLAMASGYVREGHLVRVLPNADSGPIPVWIVYPSRRALSAAMRAFVDYLVERLPRMYEQIKRGASSITA</sequence>
<evidence type="ECO:0000256" key="3">
    <source>
        <dbReference type="ARBA" id="ARBA00023125"/>
    </source>
</evidence>
<dbReference type="InterPro" id="IPR036388">
    <property type="entry name" value="WH-like_DNA-bd_sf"/>
</dbReference>
<feature type="domain" description="HTH lysR-type" evidence="5">
    <location>
        <begin position="3"/>
        <end position="60"/>
    </location>
</feature>
<evidence type="ECO:0000256" key="1">
    <source>
        <dbReference type="ARBA" id="ARBA00009437"/>
    </source>
</evidence>
<dbReference type="Pfam" id="PF00126">
    <property type="entry name" value="HTH_1"/>
    <property type="match status" value="1"/>
</dbReference>
<dbReference type="Proteomes" id="UP001370348">
    <property type="component" value="Chromosome"/>
</dbReference>
<dbReference type="EMBL" id="CP089984">
    <property type="protein sequence ID" value="WXB18295.1"/>
    <property type="molecule type" value="Genomic_DNA"/>
</dbReference>
<dbReference type="SUPFAM" id="SSF53850">
    <property type="entry name" value="Periplasmic binding protein-like II"/>
    <property type="match status" value="1"/>
</dbReference>
<dbReference type="Pfam" id="PF03466">
    <property type="entry name" value="LysR_substrate"/>
    <property type="match status" value="1"/>
</dbReference>
<dbReference type="RefSeq" id="WP_394827938.1">
    <property type="nucleotide sequence ID" value="NZ_CP089984.1"/>
</dbReference>
<gene>
    <name evidence="6" type="ORF">LZC94_13655</name>
</gene>
<dbReference type="SUPFAM" id="SSF46785">
    <property type="entry name" value="Winged helix' DNA-binding domain"/>
    <property type="match status" value="1"/>
</dbReference>
<reference evidence="6 7" key="1">
    <citation type="submission" date="2021-12" db="EMBL/GenBank/DDBJ databases">
        <title>Discovery of the Pendulisporaceae a myxobacterial family with distinct sporulation behavior and unique specialized metabolism.</title>
        <authorList>
            <person name="Garcia R."/>
            <person name="Popoff A."/>
            <person name="Bader C.D."/>
            <person name="Loehr J."/>
            <person name="Walesch S."/>
            <person name="Walt C."/>
            <person name="Boldt J."/>
            <person name="Bunk B."/>
            <person name="Haeckl F.J.F.P.J."/>
            <person name="Gunesch A.P."/>
            <person name="Birkelbach J."/>
            <person name="Nuebel U."/>
            <person name="Pietschmann T."/>
            <person name="Bach T."/>
            <person name="Mueller R."/>
        </authorList>
    </citation>
    <scope>NUCLEOTIDE SEQUENCE [LARGE SCALE GENOMIC DNA]</scope>
    <source>
        <strain evidence="6 7">MSr11954</strain>
    </source>
</reference>
<evidence type="ECO:0000256" key="4">
    <source>
        <dbReference type="ARBA" id="ARBA00023163"/>
    </source>
</evidence>
<accession>A0ABZ2M736</accession>
<dbReference type="InterPro" id="IPR036390">
    <property type="entry name" value="WH_DNA-bd_sf"/>
</dbReference>
<dbReference type="PANTHER" id="PTHR30537:SF31">
    <property type="entry name" value="TRANSCRIPTIONAL REGULATOR, LYSR FAMILY"/>
    <property type="match status" value="1"/>
</dbReference>
<evidence type="ECO:0000313" key="6">
    <source>
        <dbReference type="EMBL" id="WXB18295.1"/>
    </source>
</evidence>
<organism evidence="6 7">
    <name type="scientific">Pendulispora albinea</name>
    <dbReference type="NCBI Taxonomy" id="2741071"/>
    <lineage>
        <taxon>Bacteria</taxon>
        <taxon>Pseudomonadati</taxon>
        <taxon>Myxococcota</taxon>
        <taxon>Myxococcia</taxon>
        <taxon>Myxococcales</taxon>
        <taxon>Sorangiineae</taxon>
        <taxon>Pendulisporaceae</taxon>
        <taxon>Pendulispora</taxon>
    </lineage>
</organism>
<evidence type="ECO:0000313" key="7">
    <source>
        <dbReference type="Proteomes" id="UP001370348"/>
    </source>
</evidence>
<keyword evidence="7" id="KW-1185">Reference proteome</keyword>
<evidence type="ECO:0000256" key="2">
    <source>
        <dbReference type="ARBA" id="ARBA00023015"/>
    </source>
</evidence>
<dbReference type="Gene3D" id="3.40.190.290">
    <property type="match status" value="1"/>
</dbReference>
<dbReference type="InterPro" id="IPR005119">
    <property type="entry name" value="LysR_subst-bd"/>
</dbReference>
<name>A0ABZ2M736_9BACT</name>
<dbReference type="InterPro" id="IPR058163">
    <property type="entry name" value="LysR-type_TF_proteobact-type"/>
</dbReference>
<evidence type="ECO:0000259" key="5">
    <source>
        <dbReference type="PROSITE" id="PS50931"/>
    </source>
</evidence>
<dbReference type="Gene3D" id="1.10.10.10">
    <property type="entry name" value="Winged helix-like DNA-binding domain superfamily/Winged helix DNA-binding domain"/>
    <property type="match status" value="1"/>
</dbReference>
<protein>
    <submittedName>
        <fullName evidence="6">LysR family transcriptional regulator</fullName>
    </submittedName>
</protein>
<keyword evidence="3" id="KW-0238">DNA-binding</keyword>
<dbReference type="PROSITE" id="PS50931">
    <property type="entry name" value="HTH_LYSR"/>
    <property type="match status" value="1"/>
</dbReference>
<dbReference type="CDD" id="cd08422">
    <property type="entry name" value="PBP2_CrgA_like"/>
    <property type="match status" value="1"/>
</dbReference>
<keyword evidence="2" id="KW-0805">Transcription regulation</keyword>
<comment type="similarity">
    <text evidence="1">Belongs to the LysR transcriptional regulatory family.</text>
</comment>
<proteinExistence type="inferred from homology"/>
<dbReference type="PANTHER" id="PTHR30537">
    <property type="entry name" value="HTH-TYPE TRANSCRIPTIONAL REGULATOR"/>
    <property type="match status" value="1"/>
</dbReference>